<proteinExistence type="predicted"/>
<keyword evidence="1" id="KW-0812">Transmembrane</keyword>
<evidence type="ECO:0000313" key="3">
    <source>
        <dbReference type="Proteomes" id="UP000309544"/>
    </source>
</evidence>
<feature type="transmembrane region" description="Helical" evidence="1">
    <location>
        <begin position="85"/>
        <end position="110"/>
    </location>
</feature>
<sequence length="138" mass="14726">MKHNPSTGHGADVEKAYARVLERVSWAGVLASVVAYTFYVLHLLPLSVSVESIAGHWHLGADELVARGIVPSGWEWVAYLPSADMLSLAALAILSLTPVAALVVASAAFLRRKDYGYVLISLVQIVVLAVAVSGVFTR</sequence>
<feature type="transmembrane region" description="Helical" evidence="1">
    <location>
        <begin position="24"/>
        <end position="44"/>
    </location>
</feature>
<keyword evidence="1" id="KW-0472">Membrane</keyword>
<reference evidence="2 3" key="1">
    <citation type="submission" date="2019-05" db="EMBL/GenBank/DDBJ databases">
        <title>Draft Whole-Genome sequence of the green sulfur bacterium Prosthecochloris vibrioformis DSM 260.</title>
        <authorList>
            <person name="Meyer T.E."/>
            <person name="Kyndt J.A."/>
        </authorList>
    </citation>
    <scope>NUCLEOTIDE SEQUENCE [LARGE SCALE GENOMIC DNA]</scope>
    <source>
        <strain evidence="2 3">DSM 260</strain>
    </source>
</reference>
<gene>
    <name evidence="2" type="ORF">FGF68_07370</name>
</gene>
<dbReference type="EMBL" id="VDCI01000005">
    <property type="protein sequence ID" value="TNJ36531.1"/>
    <property type="molecule type" value="Genomic_DNA"/>
</dbReference>
<feature type="transmembrane region" description="Helical" evidence="1">
    <location>
        <begin position="117"/>
        <end position="136"/>
    </location>
</feature>
<keyword evidence="3" id="KW-1185">Reference proteome</keyword>
<keyword evidence="1" id="KW-1133">Transmembrane helix</keyword>
<evidence type="ECO:0000256" key="1">
    <source>
        <dbReference type="SAM" id="Phobius"/>
    </source>
</evidence>
<comment type="caution">
    <text evidence="2">The sequence shown here is derived from an EMBL/GenBank/DDBJ whole genome shotgun (WGS) entry which is preliminary data.</text>
</comment>
<protein>
    <submittedName>
        <fullName evidence="2">DUF1634 domain-containing protein</fullName>
    </submittedName>
</protein>
<organism evidence="2 3">
    <name type="scientific">Prosthecochloris vibrioformis</name>
    <name type="common">Chlorobium vibrioforme</name>
    <dbReference type="NCBI Taxonomy" id="1098"/>
    <lineage>
        <taxon>Bacteria</taxon>
        <taxon>Pseudomonadati</taxon>
        <taxon>Chlorobiota</taxon>
        <taxon>Chlorobiia</taxon>
        <taxon>Chlorobiales</taxon>
        <taxon>Chlorobiaceae</taxon>
        <taxon>Prosthecochloris</taxon>
    </lineage>
</organism>
<name>A0A5C4S174_PROVB</name>
<dbReference type="Proteomes" id="UP000309544">
    <property type="component" value="Unassembled WGS sequence"/>
</dbReference>
<dbReference type="AlphaFoldDB" id="A0A5C4S174"/>
<accession>A0A5C4S174</accession>
<dbReference type="RefSeq" id="WP_139626655.1">
    <property type="nucleotide sequence ID" value="NZ_VDCI01000005.1"/>
</dbReference>
<evidence type="ECO:0000313" key="2">
    <source>
        <dbReference type="EMBL" id="TNJ36531.1"/>
    </source>
</evidence>